<keyword evidence="9" id="KW-1185">Reference proteome</keyword>
<keyword evidence="3" id="KW-0812">Transmembrane</keyword>
<evidence type="ECO:0000313" key="9">
    <source>
        <dbReference type="Proteomes" id="UP001063782"/>
    </source>
</evidence>
<reference evidence="8" key="1">
    <citation type="submission" date="2021-12" db="EMBL/GenBank/DDBJ databases">
        <title>taxonomy of Moraxella sp. ZY201224.</title>
        <authorList>
            <person name="Li F."/>
        </authorList>
    </citation>
    <scope>NUCLEOTIDE SEQUENCE</scope>
    <source>
        <strain evidence="8">ZY201224</strain>
    </source>
</reference>
<evidence type="ECO:0000256" key="4">
    <source>
        <dbReference type="ARBA" id="ARBA00022729"/>
    </source>
</evidence>
<evidence type="ECO:0000256" key="7">
    <source>
        <dbReference type="ARBA" id="ARBA00023237"/>
    </source>
</evidence>
<keyword evidence="2" id="KW-1134">Transmembrane beta strand</keyword>
<dbReference type="RefSeq" id="WP_263075683.1">
    <property type="nucleotide sequence ID" value="NZ_CP089977.1"/>
</dbReference>
<accession>A0ABY6F2B3</accession>
<evidence type="ECO:0000256" key="1">
    <source>
        <dbReference type="ARBA" id="ARBA00022448"/>
    </source>
</evidence>
<organism evidence="8 9">
    <name type="scientific">Moraxella nasicaprae</name>
    <dbReference type="NCBI Taxonomy" id="2904122"/>
    <lineage>
        <taxon>Bacteria</taxon>
        <taxon>Pseudomonadati</taxon>
        <taxon>Pseudomonadota</taxon>
        <taxon>Gammaproteobacteria</taxon>
        <taxon>Moraxellales</taxon>
        <taxon>Moraxellaceae</taxon>
        <taxon>Moraxella</taxon>
    </lineage>
</organism>
<evidence type="ECO:0000256" key="2">
    <source>
        <dbReference type="ARBA" id="ARBA00022452"/>
    </source>
</evidence>
<keyword evidence="2" id="KW-0472">Membrane</keyword>
<evidence type="ECO:0000313" key="8">
    <source>
        <dbReference type="EMBL" id="UXZ04200.1"/>
    </source>
</evidence>
<keyword evidence="7" id="KW-0998">Cell outer membrane</keyword>
<evidence type="ECO:0008006" key="10">
    <source>
        <dbReference type="Google" id="ProtNLM"/>
    </source>
</evidence>
<dbReference type="PANTHER" id="PTHR34501:SF9">
    <property type="entry name" value="MAJOR OUTER MEMBRANE PROTEIN P.IA"/>
    <property type="match status" value="1"/>
</dbReference>
<dbReference type="InterPro" id="IPR050298">
    <property type="entry name" value="Gram-neg_bact_OMP"/>
</dbReference>
<name>A0ABY6F2B3_9GAMM</name>
<dbReference type="InterPro" id="IPR023614">
    <property type="entry name" value="Porin_dom_sf"/>
</dbReference>
<protein>
    <recommendedName>
        <fullName evidence="10">Porin</fullName>
    </recommendedName>
</protein>
<keyword evidence="1" id="KW-0813">Transport</keyword>
<evidence type="ECO:0000256" key="6">
    <source>
        <dbReference type="ARBA" id="ARBA00023114"/>
    </source>
</evidence>
<keyword evidence="5" id="KW-0406">Ion transport</keyword>
<evidence type="ECO:0000256" key="3">
    <source>
        <dbReference type="ARBA" id="ARBA00022692"/>
    </source>
</evidence>
<dbReference type="PANTHER" id="PTHR34501">
    <property type="entry name" value="PROTEIN YDDL-RELATED"/>
    <property type="match status" value="1"/>
</dbReference>
<keyword evidence="6" id="KW-0626">Porin</keyword>
<dbReference type="SUPFAM" id="SSF56935">
    <property type="entry name" value="Porins"/>
    <property type="match status" value="1"/>
</dbReference>
<proteinExistence type="predicted"/>
<dbReference type="Gene3D" id="2.40.160.10">
    <property type="entry name" value="Porin"/>
    <property type="match status" value="1"/>
</dbReference>
<sequence>MDNHIFGSPASPLLICSRFMPAGVVVDAGFYKDFFMKYSMLCCAVGMAFLSNAAIASPKISGEIQLEALQQSTDVVSRSLNSGRVTYPEDLYKRPTLEGAGEIKFSASQKLNDDLTTRYSLTYLVGVADDGRTNFRSGTTYISLDHKDYGRLRFGRMTTPEDELVDVGVAKSGWLYGVGKPFTNSGFKTNNTVQYYSPYFMESKDGRTRVKLHYAMDENNSSVTGLRLYKDDGSNVRENKKRDVFVAQILHSGKIDWGFAYTQAGSDLKAISGMARYNADDWSAALAVRQADYGTGKDETGAFGSLIYSLQRDWAVYGQAGYVKNYAGQGFNIKDTDYLVGALGVSKDFRLASGRATVYAETALEKIDFIAPNSSETRLSSDRKEEVLGFATGIEFKF</sequence>
<evidence type="ECO:0000256" key="5">
    <source>
        <dbReference type="ARBA" id="ARBA00023065"/>
    </source>
</evidence>
<dbReference type="EMBL" id="CP089977">
    <property type="protein sequence ID" value="UXZ04200.1"/>
    <property type="molecule type" value="Genomic_DNA"/>
</dbReference>
<gene>
    <name evidence="8" type="ORF">LU297_06175</name>
</gene>
<dbReference type="Proteomes" id="UP001063782">
    <property type="component" value="Chromosome"/>
</dbReference>
<keyword evidence="4" id="KW-0732">Signal</keyword>